<evidence type="ECO:0000256" key="2">
    <source>
        <dbReference type="ARBA" id="ARBA00022448"/>
    </source>
</evidence>
<dbReference type="Pfam" id="PF00593">
    <property type="entry name" value="TonB_dep_Rec_b-barrel"/>
    <property type="match status" value="1"/>
</dbReference>
<dbReference type="InterPro" id="IPR012910">
    <property type="entry name" value="Plug_dom"/>
</dbReference>
<proteinExistence type="inferred from homology"/>
<protein>
    <submittedName>
        <fullName evidence="16">TonB-dependent receptor</fullName>
    </submittedName>
</protein>
<evidence type="ECO:0000256" key="13">
    <source>
        <dbReference type="SAM" id="SignalP"/>
    </source>
</evidence>
<dbReference type="SUPFAM" id="SSF56935">
    <property type="entry name" value="Porins"/>
    <property type="match status" value="1"/>
</dbReference>
<evidence type="ECO:0000256" key="7">
    <source>
        <dbReference type="ARBA" id="ARBA00023065"/>
    </source>
</evidence>
<evidence type="ECO:0000256" key="4">
    <source>
        <dbReference type="ARBA" id="ARBA00022496"/>
    </source>
</evidence>
<accession>A0A919ATN6</accession>
<evidence type="ECO:0000256" key="6">
    <source>
        <dbReference type="ARBA" id="ARBA00023004"/>
    </source>
</evidence>
<organism evidence="16 17">
    <name type="scientific">Kordiimonas sediminis</name>
    <dbReference type="NCBI Taxonomy" id="1735581"/>
    <lineage>
        <taxon>Bacteria</taxon>
        <taxon>Pseudomonadati</taxon>
        <taxon>Pseudomonadota</taxon>
        <taxon>Alphaproteobacteria</taxon>
        <taxon>Kordiimonadales</taxon>
        <taxon>Kordiimonadaceae</taxon>
        <taxon>Kordiimonas</taxon>
    </lineage>
</organism>
<evidence type="ECO:0000256" key="1">
    <source>
        <dbReference type="ARBA" id="ARBA00004571"/>
    </source>
</evidence>
<evidence type="ECO:0000256" key="10">
    <source>
        <dbReference type="ARBA" id="ARBA00023237"/>
    </source>
</evidence>
<keyword evidence="5 11" id="KW-0812">Transmembrane</keyword>
<keyword evidence="3 11" id="KW-1134">Transmembrane beta strand</keyword>
<feature type="domain" description="TonB-dependent receptor plug" evidence="15">
    <location>
        <begin position="186"/>
        <end position="300"/>
    </location>
</feature>
<evidence type="ECO:0000256" key="12">
    <source>
        <dbReference type="RuleBase" id="RU003357"/>
    </source>
</evidence>
<dbReference type="Pfam" id="PF07715">
    <property type="entry name" value="Plug"/>
    <property type="match status" value="1"/>
</dbReference>
<evidence type="ECO:0000259" key="14">
    <source>
        <dbReference type="Pfam" id="PF00593"/>
    </source>
</evidence>
<dbReference type="InterPro" id="IPR039426">
    <property type="entry name" value="TonB-dep_rcpt-like"/>
</dbReference>
<dbReference type="PANTHER" id="PTHR32552">
    <property type="entry name" value="FERRICHROME IRON RECEPTOR-RELATED"/>
    <property type="match status" value="1"/>
</dbReference>
<dbReference type="Gene3D" id="2.40.170.20">
    <property type="entry name" value="TonB-dependent receptor, beta-barrel domain"/>
    <property type="match status" value="1"/>
</dbReference>
<keyword evidence="7" id="KW-0406">Ion transport</keyword>
<dbReference type="InterPro" id="IPR036942">
    <property type="entry name" value="Beta-barrel_TonB_sf"/>
</dbReference>
<keyword evidence="17" id="KW-1185">Reference proteome</keyword>
<feature type="chain" id="PRO_5036745166" evidence="13">
    <location>
        <begin position="29"/>
        <end position="888"/>
    </location>
</feature>
<dbReference type="InterPro" id="IPR000531">
    <property type="entry name" value="Beta-barrel_TonB"/>
</dbReference>
<name>A0A919ATN6_9PROT</name>
<dbReference type="GO" id="GO:0006826">
    <property type="term" value="P:iron ion transport"/>
    <property type="evidence" value="ECO:0007669"/>
    <property type="project" value="UniProtKB-KW"/>
</dbReference>
<reference evidence="16" key="1">
    <citation type="journal article" date="2014" name="Int. J. Syst. Evol. Microbiol.">
        <title>Complete genome sequence of Corynebacterium casei LMG S-19264T (=DSM 44701T), isolated from a smear-ripened cheese.</title>
        <authorList>
            <consortium name="US DOE Joint Genome Institute (JGI-PGF)"/>
            <person name="Walter F."/>
            <person name="Albersmeier A."/>
            <person name="Kalinowski J."/>
            <person name="Ruckert C."/>
        </authorList>
    </citation>
    <scope>NUCLEOTIDE SEQUENCE</scope>
    <source>
        <strain evidence="16">KCTC 42590</strain>
    </source>
</reference>
<evidence type="ECO:0000256" key="8">
    <source>
        <dbReference type="ARBA" id="ARBA00023077"/>
    </source>
</evidence>
<evidence type="ECO:0000256" key="5">
    <source>
        <dbReference type="ARBA" id="ARBA00022692"/>
    </source>
</evidence>
<evidence type="ECO:0000313" key="17">
    <source>
        <dbReference type="Proteomes" id="UP000630923"/>
    </source>
</evidence>
<comment type="similarity">
    <text evidence="11 12">Belongs to the TonB-dependent receptor family.</text>
</comment>
<gene>
    <name evidence="16" type="ORF">GCM10017044_15580</name>
</gene>
<dbReference type="GO" id="GO:0009279">
    <property type="term" value="C:cell outer membrane"/>
    <property type="evidence" value="ECO:0007669"/>
    <property type="project" value="UniProtKB-SubCell"/>
</dbReference>
<dbReference type="Proteomes" id="UP000630923">
    <property type="component" value="Unassembled WGS sequence"/>
</dbReference>
<dbReference type="PANTHER" id="PTHR32552:SF81">
    <property type="entry name" value="TONB-DEPENDENT OUTER MEMBRANE RECEPTOR"/>
    <property type="match status" value="1"/>
</dbReference>
<keyword evidence="13" id="KW-0732">Signal</keyword>
<reference evidence="16" key="2">
    <citation type="submission" date="2020-09" db="EMBL/GenBank/DDBJ databases">
        <authorList>
            <person name="Sun Q."/>
            <person name="Kim S."/>
        </authorList>
    </citation>
    <scope>NUCLEOTIDE SEQUENCE</scope>
    <source>
        <strain evidence="16">KCTC 42590</strain>
    </source>
</reference>
<keyword evidence="2 11" id="KW-0813">Transport</keyword>
<evidence type="ECO:0000256" key="11">
    <source>
        <dbReference type="PROSITE-ProRule" id="PRU01360"/>
    </source>
</evidence>
<evidence type="ECO:0000313" key="16">
    <source>
        <dbReference type="EMBL" id="GHF22322.1"/>
    </source>
</evidence>
<comment type="subcellular location">
    <subcellularLocation>
        <location evidence="1 11">Cell outer membrane</location>
        <topology evidence="1 11">Multi-pass membrane protein</topology>
    </subcellularLocation>
</comment>
<dbReference type="EMBL" id="BNCI01000002">
    <property type="protein sequence ID" value="GHF22322.1"/>
    <property type="molecule type" value="Genomic_DNA"/>
</dbReference>
<keyword evidence="16" id="KW-0675">Receptor</keyword>
<keyword evidence="6" id="KW-0408">Iron</keyword>
<keyword evidence="4" id="KW-0410">Iron transport</keyword>
<dbReference type="AlphaFoldDB" id="A0A919ATN6"/>
<evidence type="ECO:0000256" key="9">
    <source>
        <dbReference type="ARBA" id="ARBA00023136"/>
    </source>
</evidence>
<sequence length="888" mass="98293">MKGFGRIRNIVLCAIGFFLITLSSFAQDADTRFEFRLKGGKLEQALNDIHKLTDVEFLYSFDLVGVDGLSPVHGEYTVSEALKIMLQNTGLSGLLTESGMVVITRLENSSLRDTEKNMTDGQMNKKRRNRETNKVCRNALKSTALQSSLLLGGLACAVPAVSAQDANTETAMEEVVVTARKRSESVYDVPISINVMSSDAIDKLGAHDFTDLISSVPSLGAYQNGPGRTRLSIRGVNSTSSSNGNDNETQNQETVGIYVDEIPISLASLSPELGLFDASRVEVLRGPQGTLYGAGSMAGTLRVVTNKPNTEEFEGKLDVTLSDTAYASKHSYDVKALVNIPIAEDKVALRMSGYHKQAAGYIDNVTTGEKDVNDGRSAGGRFALRATPNEKLTADFVFMYHEYSDNGRTEDTDSTPLYSRDYTSFDGYDDQIAIYNLTLKYDMDNMSLVSSSSYFDRSVFNRRSIDTFYGLPGILPEGVDPHELEDLTDVNAFVQEVRLSSDTDSDFQWTVGGYYDYRDIDGINSWPVPGLDEGAANDPAFEPASNWGAPDDYFLYATSDQRVETFAFFGEAYYTWDKLTVTAGLRYFNWKQKLSDFESGQLIGETDPQPSTYPVGKEDGFNPKLNISYKISDDLLVYGQAAKGFRYGGTNTGEVPVDLCGAEAAEAAASGEDPQFFRPDKLWNYEVGFKGTTNNRKLSFNAAAFYIDWSDMQNSRRFECGFSFRSNVGKASSKGLELELTANLTDQLIATFGGAYTDAKLDETVESLTAFEGDRVPYVPEFAFSGSLEYDYTISDDLEGFVWGNVQYVGDRGSEFSKTNTNYRHIEAYTLANFRTGIRNERYEASIFFNNAFASKGVIRAQRRFPFDPDASLRVKPRTIGVNLKTYF</sequence>
<keyword evidence="10 11" id="KW-0998">Cell outer membrane</keyword>
<dbReference type="Gene3D" id="3.55.50.30">
    <property type="match status" value="1"/>
</dbReference>
<keyword evidence="9 11" id="KW-0472">Membrane</keyword>
<evidence type="ECO:0000259" key="15">
    <source>
        <dbReference type="Pfam" id="PF07715"/>
    </source>
</evidence>
<dbReference type="PROSITE" id="PS52016">
    <property type="entry name" value="TONB_DEPENDENT_REC_3"/>
    <property type="match status" value="1"/>
</dbReference>
<evidence type="ECO:0000256" key="3">
    <source>
        <dbReference type="ARBA" id="ARBA00022452"/>
    </source>
</evidence>
<dbReference type="CDD" id="cd01347">
    <property type="entry name" value="ligand_gated_channel"/>
    <property type="match status" value="1"/>
</dbReference>
<comment type="caution">
    <text evidence="16">The sequence shown here is derived from an EMBL/GenBank/DDBJ whole genome shotgun (WGS) entry which is preliminary data.</text>
</comment>
<feature type="domain" description="TonB-dependent receptor-like beta-barrel" evidence="14">
    <location>
        <begin position="396"/>
        <end position="839"/>
    </location>
</feature>
<keyword evidence="8 12" id="KW-0798">TonB box</keyword>
<feature type="signal peptide" evidence="13">
    <location>
        <begin position="1"/>
        <end position="28"/>
    </location>
</feature>